<feature type="coiled-coil region" evidence="1">
    <location>
        <begin position="177"/>
        <end position="204"/>
    </location>
</feature>
<name>A0A5J4UJV0_9EUKA</name>
<dbReference type="Proteomes" id="UP000324800">
    <property type="component" value="Unassembled WGS sequence"/>
</dbReference>
<evidence type="ECO:0000313" key="3">
    <source>
        <dbReference type="EMBL" id="KAA6370504.1"/>
    </source>
</evidence>
<keyword evidence="1" id="KW-0175">Coiled coil</keyword>
<dbReference type="EMBL" id="SNRW01015315">
    <property type="protein sequence ID" value="KAA6370504.1"/>
    <property type="molecule type" value="Genomic_DNA"/>
</dbReference>
<sequence>MSSSLSPPRNTKRPGEFMNQFESKLQNLQEYMAVRQYRMEDFKKQRDERWQQLTAQLGVVEKQTDEVILTKDNRKDLTELLFDGGDIVEDQIEILRSEREKEFQRIQIERETWNSQIATQFADNATDKYSKGRNITPSPLLTINSSSSQSGQSTSLQSSLIVKDLDIWVNDFKKRMKVNKDENRKKLQDQYRILEQEVKTSSGKNNEGNR</sequence>
<evidence type="ECO:0000256" key="2">
    <source>
        <dbReference type="SAM" id="MobiDB-lite"/>
    </source>
</evidence>
<accession>A0A5J4UJV0</accession>
<feature type="region of interest" description="Disordered" evidence="2">
    <location>
        <begin position="128"/>
        <end position="155"/>
    </location>
</feature>
<dbReference type="AlphaFoldDB" id="A0A5J4UJV0"/>
<proteinExistence type="predicted"/>
<feature type="compositionally biased region" description="Low complexity" evidence="2">
    <location>
        <begin position="136"/>
        <end position="155"/>
    </location>
</feature>
<comment type="caution">
    <text evidence="3">The sequence shown here is derived from an EMBL/GenBank/DDBJ whole genome shotgun (WGS) entry which is preliminary data.</text>
</comment>
<reference evidence="3 4" key="1">
    <citation type="submission" date="2019-03" db="EMBL/GenBank/DDBJ databases">
        <title>Single cell metagenomics reveals metabolic interactions within the superorganism composed of flagellate Streblomastix strix and complex community of Bacteroidetes bacteria on its surface.</title>
        <authorList>
            <person name="Treitli S.C."/>
            <person name="Kolisko M."/>
            <person name="Husnik F."/>
            <person name="Keeling P."/>
            <person name="Hampl V."/>
        </authorList>
    </citation>
    <scope>NUCLEOTIDE SEQUENCE [LARGE SCALE GENOMIC DNA]</scope>
    <source>
        <strain evidence="3">ST1C</strain>
    </source>
</reference>
<protein>
    <submittedName>
        <fullName evidence="3">Uncharacterized protein</fullName>
    </submittedName>
</protein>
<evidence type="ECO:0000313" key="4">
    <source>
        <dbReference type="Proteomes" id="UP000324800"/>
    </source>
</evidence>
<evidence type="ECO:0000256" key="1">
    <source>
        <dbReference type="SAM" id="Coils"/>
    </source>
</evidence>
<organism evidence="3 4">
    <name type="scientific">Streblomastix strix</name>
    <dbReference type="NCBI Taxonomy" id="222440"/>
    <lineage>
        <taxon>Eukaryota</taxon>
        <taxon>Metamonada</taxon>
        <taxon>Preaxostyla</taxon>
        <taxon>Oxymonadida</taxon>
        <taxon>Streblomastigidae</taxon>
        <taxon>Streblomastix</taxon>
    </lineage>
</organism>
<feature type="non-terminal residue" evidence="3">
    <location>
        <position position="210"/>
    </location>
</feature>
<gene>
    <name evidence="3" type="ORF">EZS28_033968</name>
</gene>